<sequence>MYNKNKKNITKFSDTPYNTEQTLSTLSTNLTNVENSDNNLLFEEEEFEKEPLEFDVEAVTINMNDELMIEEFFDMEVFE</sequence>
<name>A0ABN7V2T3_GIGMA</name>
<evidence type="ECO:0000313" key="1">
    <source>
        <dbReference type="EMBL" id="CAG8723229.1"/>
    </source>
</evidence>
<proteinExistence type="predicted"/>
<keyword evidence="2" id="KW-1185">Reference proteome</keyword>
<dbReference type="EMBL" id="CAJVQB010008797">
    <property type="protein sequence ID" value="CAG8723229.1"/>
    <property type="molecule type" value="Genomic_DNA"/>
</dbReference>
<reference evidence="1 2" key="1">
    <citation type="submission" date="2021-06" db="EMBL/GenBank/DDBJ databases">
        <authorList>
            <person name="Kallberg Y."/>
            <person name="Tangrot J."/>
            <person name="Rosling A."/>
        </authorList>
    </citation>
    <scope>NUCLEOTIDE SEQUENCE [LARGE SCALE GENOMIC DNA]</scope>
    <source>
        <strain evidence="1 2">120-4 pot B 10/14</strain>
    </source>
</reference>
<dbReference type="Proteomes" id="UP000789901">
    <property type="component" value="Unassembled WGS sequence"/>
</dbReference>
<protein>
    <submittedName>
        <fullName evidence="1">26794_t:CDS:1</fullName>
    </submittedName>
</protein>
<accession>A0ABN7V2T3</accession>
<comment type="caution">
    <text evidence="1">The sequence shown here is derived from an EMBL/GenBank/DDBJ whole genome shotgun (WGS) entry which is preliminary data.</text>
</comment>
<gene>
    <name evidence="1" type="ORF">GMARGA_LOCUS13702</name>
</gene>
<organism evidence="1 2">
    <name type="scientific">Gigaspora margarita</name>
    <dbReference type="NCBI Taxonomy" id="4874"/>
    <lineage>
        <taxon>Eukaryota</taxon>
        <taxon>Fungi</taxon>
        <taxon>Fungi incertae sedis</taxon>
        <taxon>Mucoromycota</taxon>
        <taxon>Glomeromycotina</taxon>
        <taxon>Glomeromycetes</taxon>
        <taxon>Diversisporales</taxon>
        <taxon>Gigasporaceae</taxon>
        <taxon>Gigaspora</taxon>
    </lineage>
</organism>
<evidence type="ECO:0000313" key="2">
    <source>
        <dbReference type="Proteomes" id="UP000789901"/>
    </source>
</evidence>